<evidence type="ECO:0000256" key="6">
    <source>
        <dbReference type="ARBA" id="ARBA00022723"/>
    </source>
</evidence>
<evidence type="ECO:0000256" key="3">
    <source>
        <dbReference type="ARBA" id="ARBA00011738"/>
    </source>
</evidence>
<evidence type="ECO:0000256" key="4">
    <source>
        <dbReference type="ARBA" id="ARBA00022490"/>
    </source>
</evidence>
<dbReference type="InterPro" id="IPR036390">
    <property type="entry name" value="WH_DNA-bd_sf"/>
</dbReference>
<dbReference type="Pfam" id="PF01475">
    <property type="entry name" value="FUR"/>
    <property type="match status" value="1"/>
</dbReference>
<proteinExistence type="inferred from homology"/>
<dbReference type="SUPFAM" id="SSF46785">
    <property type="entry name" value="Winged helix' DNA-binding domain"/>
    <property type="match status" value="1"/>
</dbReference>
<dbReference type="Proteomes" id="UP001501736">
    <property type="component" value="Unassembled WGS sequence"/>
</dbReference>
<dbReference type="Gene3D" id="1.10.10.10">
    <property type="entry name" value="Winged helix-like DNA-binding domain superfamily/Winged helix DNA-binding domain"/>
    <property type="match status" value="1"/>
</dbReference>
<name>A0ABP6RBR1_9MICC</name>
<protein>
    <submittedName>
        <fullName evidence="11">Transcriptional repressor</fullName>
    </submittedName>
</protein>
<evidence type="ECO:0000256" key="10">
    <source>
        <dbReference type="ARBA" id="ARBA00023163"/>
    </source>
</evidence>
<gene>
    <name evidence="11" type="ORF">GCM10020260_05500</name>
</gene>
<dbReference type="PANTHER" id="PTHR33202">
    <property type="entry name" value="ZINC UPTAKE REGULATION PROTEIN"/>
    <property type="match status" value="1"/>
</dbReference>
<evidence type="ECO:0000256" key="2">
    <source>
        <dbReference type="ARBA" id="ARBA00007957"/>
    </source>
</evidence>
<evidence type="ECO:0000256" key="5">
    <source>
        <dbReference type="ARBA" id="ARBA00022491"/>
    </source>
</evidence>
<comment type="similarity">
    <text evidence="2">Belongs to the Fur family.</text>
</comment>
<evidence type="ECO:0000256" key="8">
    <source>
        <dbReference type="ARBA" id="ARBA00023015"/>
    </source>
</evidence>
<dbReference type="InterPro" id="IPR043135">
    <property type="entry name" value="Fur_C"/>
</dbReference>
<keyword evidence="12" id="KW-1185">Reference proteome</keyword>
<keyword evidence="8" id="KW-0805">Transcription regulation</keyword>
<keyword evidence="6" id="KW-0479">Metal-binding</keyword>
<keyword evidence="5" id="KW-0678">Repressor</keyword>
<sequence length="146" mass="16310">MTTDSSAPPVRGRSTRQKRAVWAALNALDDFVSAQELHRILQERGETVSLATVYRVLQSHQEDGLLDVVRPDDAEAVYRLCAREEHHHHLVCRRCGLTVEFEAPDIEAWTGRLAAEHRFTDVHHTLEIFGLCAGCAAARDDEPDAG</sequence>
<reference evidence="12" key="1">
    <citation type="journal article" date="2019" name="Int. J. Syst. Evol. Microbiol.">
        <title>The Global Catalogue of Microorganisms (GCM) 10K type strain sequencing project: providing services to taxonomists for standard genome sequencing and annotation.</title>
        <authorList>
            <consortium name="The Broad Institute Genomics Platform"/>
            <consortium name="The Broad Institute Genome Sequencing Center for Infectious Disease"/>
            <person name="Wu L."/>
            <person name="Ma J."/>
        </authorList>
    </citation>
    <scope>NUCLEOTIDE SEQUENCE [LARGE SCALE GENOMIC DNA]</scope>
    <source>
        <strain evidence="12">JCM 11483</strain>
    </source>
</reference>
<dbReference type="InterPro" id="IPR036388">
    <property type="entry name" value="WH-like_DNA-bd_sf"/>
</dbReference>
<dbReference type="RefSeq" id="WP_344717892.1">
    <property type="nucleotide sequence ID" value="NZ_BAAAYG010000002.1"/>
</dbReference>
<comment type="subunit">
    <text evidence="3">Homodimer.</text>
</comment>
<organism evidence="11 12">
    <name type="scientific">Nesterenkonia halobia</name>
    <dbReference type="NCBI Taxonomy" id="37922"/>
    <lineage>
        <taxon>Bacteria</taxon>
        <taxon>Bacillati</taxon>
        <taxon>Actinomycetota</taxon>
        <taxon>Actinomycetes</taxon>
        <taxon>Micrococcales</taxon>
        <taxon>Micrococcaceae</taxon>
        <taxon>Nesterenkonia</taxon>
    </lineage>
</organism>
<evidence type="ECO:0000313" key="12">
    <source>
        <dbReference type="Proteomes" id="UP001501736"/>
    </source>
</evidence>
<keyword evidence="10" id="KW-0804">Transcription</keyword>
<keyword evidence="7" id="KW-0862">Zinc</keyword>
<keyword evidence="4" id="KW-0963">Cytoplasm</keyword>
<accession>A0ABP6RBR1</accession>
<evidence type="ECO:0000256" key="9">
    <source>
        <dbReference type="ARBA" id="ARBA00023125"/>
    </source>
</evidence>
<keyword evidence="9" id="KW-0238">DNA-binding</keyword>
<comment type="caution">
    <text evidence="11">The sequence shown here is derived from an EMBL/GenBank/DDBJ whole genome shotgun (WGS) entry which is preliminary data.</text>
</comment>
<evidence type="ECO:0000256" key="7">
    <source>
        <dbReference type="ARBA" id="ARBA00022833"/>
    </source>
</evidence>
<dbReference type="InterPro" id="IPR002481">
    <property type="entry name" value="FUR"/>
</dbReference>
<evidence type="ECO:0000313" key="11">
    <source>
        <dbReference type="EMBL" id="GAA3280793.1"/>
    </source>
</evidence>
<dbReference type="Gene3D" id="3.30.1490.190">
    <property type="match status" value="1"/>
</dbReference>
<comment type="subcellular location">
    <subcellularLocation>
        <location evidence="1">Cytoplasm</location>
    </subcellularLocation>
</comment>
<dbReference type="EMBL" id="BAAAYG010000002">
    <property type="protein sequence ID" value="GAA3280793.1"/>
    <property type="molecule type" value="Genomic_DNA"/>
</dbReference>
<evidence type="ECO:0000256" key="1">
    <source>
        <dbReference type="ARBA" id="ARBA00004496"/>
    </source>
</evidence>
<dbReference type="PANTHER" id="PTHR33202:SF2">
    <property type="entry name" value="FERRIC UPTAKE REGULATION PROTEIN"/>
    <property type="match status" value="1"/>
</dbReference>
<dbReference type="CDD" id="cd07153">
    <property type="entry name" value="Fur_like"/>
    <property type="match status" value="1"/>
</dbReference>